<gene>
    <name evidence="1" type="ORF">UCDDS831_g01557</name>
</gene>
<dbReference type="CDD" id="cd09917">
    <property type="entry name" value="F-box_SF"/>
    <property type="match status" value="1"/>
</dbReference>
<dbReference type="AlphaFoldDB" id="A0A0G2ETI9"/>
<organism evidence="1 2">
    <name type="scientific">Diplodia seriata</name>
    <dbReference type="NCBI Taxonomy" id="420778"/>
    <lineage>
        <taxon>Eukaryota</taxon>
        <taxon>Fungi</taxon>
        <taxon>Dikarya</taxon>
        <taxon>Ascomycota</taxon>
        <taxon>Pezizomycotina</taxon>
        <taxon>Dothideomycetes</taxon>
        <taxon>Dothideomycetes incertae sedis</taxon>
        <taxon>Botryosphaeriales</taxon>
        <taxon>Botryosphaeriaceae</taxon>
        <taxon>Diplodia</taxon>
    </lineage>
</organism>
<dbReference type="EMBL" id="LAQI01000033">
    <property type="protein sequence ID" value="KKY26047.1"/>
    <property type="molecule type" value="Genomic_DNA"/>
</dbReference>
<comment type="caution">
    <text evidence="1">The sequence shown here is derived from an EMBL/GenBank/DDBJ whole genome shotgun (WGS) entry which is preliminary data.</text>
</comment>
<reference evidence="1 2" key="1">
    <citation type="submission" date="2015-03" db="EMBL/GenBank/DDBJ databases">
        <authorList>
            <person name="Morales-Cruz A."/>
            <person name="Amrine K.C."/>
            <person name="Cantu D."/>
        </authorList>
    </citation>
    <scope>NUCLEOTIDE SEQUENCE [LARGE SCALE GENOMIC DNA]</scope>
    <source>
        <strain evidence="1">DS831</strain>
    </source>
</reference>
<protein>
    <submittedName>
        <fullName evidence="1">Putative f-box domain cyclin-like protein</fullName>
    </submittedName>
</protein>
<evidence type="ECO:0000313" key="1">
    <source>
        <dbReference type="EMBL" id="KKY26047.1"/>
    </source>
</evidence>
<accession>A0A0G2ETI9</accession>
<evidence type="ECO:0000313" key="2">
    <source>
        <dbReference type="Proteomes" id="UP000034182"/>
    </source>
</evidence>
<dbReference type="Proteomes" id="UP000034182">
    <property type="component" value="Unassembled WGS sequence"/>
</dbReference>
<name>A0A0G2ETI9_9PEZI</name>
<sequence length="522" mass="55792">MASPNLPSLPTELIQEIARHLAAASDNNSGGQLLSLRQTCRQLHAKTHHPFLDQHFAHRRHLFTEHSLKALVAFSSSNDLLGPAVRRLDLSLLPFEHTRDRNALLNGSDPASPFHVPDPFRRAALAVFLNAQARCRRADVDVALLADALARLPNLRVLRLRNEPAGCWGYRKLGRDLGWPAYMAGAGAGAGWGGRQVGGGPLLPGTYAFETALVAIAAAAAGVGEGEGDDGGAAAAAAVAIQELEVEGGLPPSALVLGEWSLVERLRAPMAHVRVLTLFMSLPLRTTVIIGGGGDQGAGAGAGAATDAAAALDSNNSATTTHFLSLLPNLEVLRLGAARGRTSNLDRFLADTFLHDDDVGPVVSGKLKALHLLRLDCRRGDVLGPILRRCHALEYLVLEDGAARESCWRPAMQYAAEKRHPSLTGVLCKRFEVLPDDDDEGDVVVGEATMMTASPSGGGEEGGRSPFLEYGGGDDASAGPARHLVVDAREHGERPKPGRRLPWWVFATPEFWEKERVLFQIR</sequence>
<proteinExistence type="predicted"/>
<reference evidence="1 2" key="2">
    <citation type="submission" date="2015-05" db="EMBL/GenBank/DDBJ databases">
        <title>Distinctive expansion of gene families associated with plant cell wall degradation and secondary metabolism in the genomes of grapevine trunk pathogens.</title>
        <authorList>
            <person name="Lawrence D.P."/>
            <person name="Travadon R."/>
            <person name="Rolshausen P.E."/>
            <person name="Baumgartner K."/>
        </authorList>
    </citation>
    <scope>NUCLEOTIDE SEQUENCE [LARGE SCALE GENOMIC DNA]</scope>
    <source>
        <strain evidence="1">DS831</strain>
    </source>
</reference>